<dbReference type="Proteomes" id="UP001050808">
    <property type="component" value="Unassembled WGS sequence"/>
</dbReference>
<keyword evidence="3" id="KW-1185">Reference proteome</keyword>
<keyword evidence="1" id="KW-0472">Membrane</keyword>
<accession>A0ABQ3R2H5</accession>
<organism evidence="2 3">
    <name type="scientific">Streptomyces violascens</name>
    <dbReference type="NCBI Taxonomy" id="67381"/>
    <lineage>
        <taxon>Bacteria</taxon>
        <taxon>Bacillati</taxon>
        <taxon>Actinomycetota</taxon>
        <taxon>Actinomycetes</taxon>
        <taxon>Kitasatosporales</taxon>
        <taxon>Streptomycetaceae</taxon>
        <taxon>Streptomyces</taxon>
    </lineage>
</organism>
<feature type="transmembrane region" description="Helical" evidence="1">
    <location>
        <begin position="224"/>
        <end position="246"/>
    </location>
</feature>
<evidence type="ECO:0000313" key="2">
    <source>
        <dbReference type="EMBL" id="GHI43697.1"/>
    </source>
</evidence>
<keyword evidence="1" id="KW-1133">Transmembrane helix</keyword>
<reference evidence="2" key="1">
    <citation type="submission" date="2024-05" db="EMBL/GenBank/DDBJ databases">
        <title>Whole genome shotgun sequence of Streptomyces violascens NBRC 12920.</title>
        <authorList>
            <person name="Komaki H."/>
            <person name="Tamura T."/>
        </authorList>
    </citation>
    <scope>NUCLEOTIDE SEQUENCE</scope>
    <source>
        <strain evidence="2">NBRC 12920</strain>
    </source>
</reference>
<proteinExistence type="predicted"/>
<dbReference type="EMBL" id="BNDY01000021">
    <property type="protein sequence ID" value="GHI43697.1"/>
    <property type="molecule type" value="Genomic_DNA"/>
</dbReference>
<feature type="transmembrane region" description="Helical" evidence="1">
    <location>
        <begin position="107"/>
        <end position="132"/>
    </location>
</feature>
<dbReference type="RefSeq" id="WP_189967547.1">
    <property type="nucleotide sequence ID" value="NZ_BMUA01000019.1"/>
</dbReference>
<feature type="transmembrane region" description="Helical" evidence="1">
    <location>
        <begin position="20"/>
        <end position="41"/>
    </location>
</feature>
<gene>
    <name evidence="2" type="ORF">Sviol_81050</name>
</gene>
<sequence>MRDALAAEWIKLRSLRSTPALLLTGLLVTVLTGLLLCLLIGPEFRRAAPADRTGFDPIGLSYSGMQLGQLALVVLAVLSVGSEFGTSMIRTSLAAVPGRARFLTAKLTLLAATGLAWGLLTGSAALLCGTRALGAAPSELPLADVLRTTLGAGLYGALISGCAGAVTFMVRRSIAALGILLPLLFLVSSLLGASSRLAAFARLLPDRAGLRLMQVHQEPGDLTPAGGGAVLLLWTLVAAFVAYALFSRREV</sequence>
<keyword evidence="1" id="KW-0812">Transmembrane</keyword>
<name>A0ABQ3R2H5_9ACTN</name>
<protein>
    <submittedName>
        <fullName evidence="2">ABC transporter</fullName>
    </submittedName>
</protein>
<feature type="transmembrane region" description="Helical" evidence="1">
    <location>
        <begin position="67"/>
        <end position="86"/>
    </location>
</feature>
<comment type="caution">
    <text evidence="2">The sequence shown here is derived from an EMBL/GenBank/DDBJ whole genome shotgun (WGS) entry which is preliminary data.</text>
</comment>
<feature type="transmembrane region" description="Helical" evidence="1">
    <location>
        <begin position="152"/>
        <end position="170"/>
    </location>
</feature>
<evidence type="ECO:0000256" key="1">
    <source>
        <dbReference type="SAM" id="Phobius"/>
    </source>
</evidence>
<evidence type="ECO:0000313" key="3">
    <source>
        <dbReference type="Proteomes" id="UP001050808"/>
    </source>
</evidence>
<feature type="transmembrane region" description="Helical" evidence="1">
    <location>
        <begin position="177"/>
        <end position="204"/>
    </location>
</feature>